<organism evidence="1">
    <name type="scientific">Streptomyces sp. NBC_00093</name>
    <dbReference type="NCBI Taxonomy" id="2975649"/>
    <lineage>
        <taxon>Bacteria</taxon>
        <taxon>Bacillati</taxon>
        <taxon>Actinomycetota</taxon>
        <taxon>Actinomycetes</taxon>
        <taxon>Kitasatosporales</taxon>
        <taxon>Streptomycetaceae</taxon>
        <taxon>Streptomyces</taxon>
    </lineage>
</organism>
<reference evidence="1" key="1">
    <citation type="submission" date="2022-10" db="EMBL/GenBank/DDBJ databases">
        <title>The complete genomes of actinobacterial strains from the NBC collection.</title>
        <authorList>
            <person name="Joergensen T.S."/>
            <person name="Alvarez Arevalo M."/>
            <person name="Sterndorff E.B."/>
            <person name="Faurdal D."/>
            <person name="Vuksanovic O."/>
            <person name="Mourched A.-S."/>
            <person name="Charusanti P."/>
            <person name="Shaw S."/>
            <person name="Blin K."/>
            <person name="Weber T."/>
        </authorList>
    </citation>
    <scope>NUCLEOTIDE SEQUENCE</scope>
    <source>
        <strain evidence="1">NBC_00093</strain>
    </source>
</reference>
<proteinExistence type="predicted"/>
<evidence type="ECO:0000313" key="1">
    <source>
        <dbReference type="EMBL" id="WTT22003.1"/>
    </source>
</evidence>
<dbReference type="EMBL" id="CP108222">
    <property type="protein sequence ID" value="WTT22003.1"/>
    <property type="molecule type" value="Genomic_DNA"/>
</dbReference>
<name>A0AAU2ADB1_9ACTN</name>
<gene>
    <name evidence="1" type="ORF">OHA22_43960</name>
</gene>
<accession>A0AAU2ADB1</accession>
<sequence length="63" mass="7147">MGSKSERDALVLHSGEHEYVVRRSGENPFQASSLSHLAGHRVDAQGEVDRQYFFVNEWSVLDD</sequence>
<protein>
    <submittedName>
        <fullName evidence="1">Uncharacterized protein</fullName>
    </submittedName>
</protein>
<dbReference type="AlphaFoldDB" id="A0AAU2ADB1"/>